<proteinExistence type="predicted"/>
<dbReference type="InterPro" id="IPR019794">
    <property type="entry name" value="Peroxidases_AS"/>
</dbReference>
<dbReference type="PROSITE" id="PS00436">
    <property type="entry name" value="PEROXIDASE_2"/>
    <property type="match status" value="1"/>
</dbReference>
<dbReference type="GO" id="GO:0004601">
    <property type="term" value="F:peroxidase activity"/>
    <property type="evidence" value="ECO:0007669"/>
    <property type="project" value="InterPro"/>
</dbReference>
<sequence>MSNSVAAPMPVALYSDLPMTRQAYRAFRARLIASEAVQRRIEKAWAKTSYIHGCWARRPLGLAYGRHVIQAFRDQALDVLETLTDDAIDEATEDAACARRALRVPDNALPERTRGTRTGYGLLRALAPLAWWRRVAARLRPIGTPEGRRLVFAAYARPSWRDQPHFDEALDFFLRHFTLPDSAKGLIEVGWINETTVRNAWRLGLRSADALTSFADASRGFPAEKLAVLIELEVIRTVEELTWLEQWRSEREHISATPGVHRQAKRSIARLLELGAPRRSILRLLDFWNSCAPEDLNQSLSALAARGYGDGAQIFKALEQTLWLAPSARNWDFVIDVVGAREVHHIALFDEFLRCDTLPDAAVIRAVQVPGSKFEDLAQTQSFLLTLCDRRAQPARVIALLLAEPHALRIEQLAHCRSYAVHRSEDELQQFLATLAQHGFGTTVGVLAFEEVYKSWLQTSKVGRLLALYRRLRDAPPDPQAAAKWVIAVGEKYLDSLEYLTEAFQVTDRGAFQQIRPFARIAKNVLAWAIEGRGHATVEALRTWRRSARGIEQVDNYEWREPVTQILLEDAAARGDFIHVNRNWRAFWKARRNESEAIVGRPAVGADKMAFEVYWARVAELEPLLEERALPHLRHQLEATGGFVAASLIRAAWHDARAYEQGLATFTSEVKALLDGRGPNTADISELQADAISAVYGIDFEPQDTYWSKVVALETHLAGLTLRPYTMHFARQRIEIKGKRQIDSQGVVALREAFDYGRRFRQMIGIDVGLASEGLSPRQMRENQRAASPQTLHRHLGVLLGVLPESMTEALSIEIEAFGLETHDPERRHEAATHISNFFEVELGDTLPQGVGALKAQLGEFGAATLARRLVDATSQEPDSDGLVVAFERTANRVRELYGRWIHRQLDVFTGGAVAAGGDMYRAVVSKYGAAYYSKVATKLCSDDNERMWQERRQSHLLVFDLARKRLAAMAMLYVERVAAIDPVRPTLVMRAINTLVGEDSGHDPDSVVRAFFSVGEQIAKDNRFAAFAIPTNTGQHLLSNRNEIVAVIARRCNEEKADHSAPDGDSPQQLHQARVVRLPSDAPFYGYEHGRAPVHILYVLWSPSCETAVHSAGEVSRRPDATDTRTL</sequence>
<protein>
    <submittedName>
        <fullName evidence="1">Uncharacterized protein</fullName>
    </submittedName>
</protein>
<gene>
    <name evidence="1" type="ORF">SAMN05444168_4695</name>
</gene>
<dbReference type="EMBL" id="FSRM01000002">
    <property type="protein sequence ID" value="SIO45702.1"/>
    <property type="molecule type" value="Genomic_DNA"/>
</dbReference>
<organism evidence="1">
    <name type="scientific">Paraburkholderia phenazinium</name>
    <dbReference type="NCBI Taxonomy" id="60549"/>
    <lineage>
        <taxon>Bacteria</taxon>
        <taxon>Pseudomonadati</taxon>
        <taxon>Pseudomonadota</taxon>
        <taxon>Betaproteobacteria</taxon>
        <taxon>Burkholderiales</taxon>
        <taxon>Burkholderiaceae</taxon>
        <taxon>Paraburkholderia</taxon>
    </lineage>
</organism>
<evidence type="ECO:0000313" key="1">
    <source>
        <dbReference type="EMBL" id="SIO45702.1"/>
    </source>
</evidence>
<dbReference type="AlphaFoldDB" id="A0A1N6JMX6"/>
<reference evidence="1" key="1">
    <citation type="submission" date="2016-11" db="EMBL/GenBank/DDBJ databases">
        <authorList>
            <person name="Jaros S."/>
            <person name="Januszkiewicz K."/>
            <person name="Wedrychowicz H."/>
        </authorList>
    </citation>
    <scope>NUCLEOTIDE SEQUENCE [LARGE SCALE GENOMIC DNA]</scope>
    <source>
        <strain evidence="1">GAS86</strain>
    </source>
</reference>
<accession>A0A1N6JMX6</accession>
<name>A0A1N6JMX6_9BURK</name>
<dbReference type="Proteomes" id="UP000184693">
    <property type="component" value="Unassembled WGS sequence"/>
</dbReference>